<evidence type="ECO:0000313" key="2">
    <source>
        <dbReference type="EMBL" id="SDS37015.1"/>
    </source>
</evidence>
<keyword evidence="1" id="KW-1133">Transmembrane helix</keyword>
<dbReference type="AlphaFoldDB" id="A0A1H1RMU1"/>
<dbReference type="Proteomes" id="UP000199092">
    <property type="component" value="Chromosome I"/>
</dbReference>
<evidence type="ECO:0000313" key="3">
    <source>
        <dbReference type="Proteomes" id="UP000199092"/>
    </source>
</evidence>
<feature type="transmembrane region" description="Helical" evidence="1">
    <location>
        <begin position="18"/>
        <end position="40"/>
    </location>
</feature>
<proteinExistence type="predicted"/>
<feature type="transmembrane region" description="Helical" evidence="1">
    <location>
        <begin position="60"/>
        <end position="85"/>
    </location>
</feature>
<protein>
    <recommendedName>
        <fullName evidence="4">Apolipoprotein N-acyltransferase</fullName>
    </recommendedName>
</protein>
<gene>
    <name evidence="2" type="ORF">SAMN04488543_1600</name>
</gene>
<keyword evidence="1" id="KW-0812">Transmembrane</keyword>
<dbReference type="EMBL" id="LT629749">
    <property type="protein sequence ID" value="SDS37015.1"/>
    <property type="molecule type" value="Genomic_DNA"/>
</dbReference>
<keyword evidence="3" id="KW-1185">Reference proteome</keyword>
<dbReference type="RefSeq" id="WP_091411801.1">
    <property type="nucleotide sequence ID" value="NZ_LT629749.1"/>
</dbReference>
<keyword evidence="1" id="KW-0472">Membrane</keyword>
<reference evidence="2 3" key="1">
    <citation type="submission" date="2016-10" db="EMBL/GenBank/DDBJ databases">
        <authorList>
            <person name="de Groot N.N."/>
        </authorList>
    </citation>
    <scope>NUCLEOTIDE SEQUENCE [LARGE SCALE GENOMIC DNA]</scope>
    <source>
        <strain evidence="2 3">DSM 21741</strain>
    </source>
</reference>
<evidence type="ECO:0000256" key="1">
    <source>
        <dbReference type="SAM" id="Phobius"/>
    </source>
</evidence>
<feature type="transmembrane region" description="Helical" evidence="1">
    <location>
        <begin position="105"/>
        <end position="129"/>
    </location>
</feature>
<evidence type="ECO:0008006" key="4">
    <source>
        <dbReference type="Google" id="ProtNLM"/>
    </source>
</evidence>
<sequence>MAEVATAHRAARWVGPGLLVAAVAVAYGAPFVGIWVSLLIPFALHRGRRQLWGSAAPRRIGVAVLVWVGLWLPAISYTFTGWYWALTGRDLSTAWLLLPLCGPDSSAGLVVPAIAATAVFAAGLVASILRRQPWLAVAGAWLAPWAHDLAFSATTAQMIC</sequence>
<name>A0A1H1RMU1_9ACTN</name>
<organism evidence="2 3">
    <name type="scientific">Friedmanniella luteola</name>
    <dbReference type="NCBI Taxonomy" id="546871"/>
    <lineage>
        <taxon>Bacteria</taxon>
        <taxon>Bacillati</taxon>
        <taxon>Actinomycetota</taxon>
        <taxon>Actinomycetes</taxon>
        <taxon>Propionibacteriales</taxon>
        <taxon>Nocardioidaceae</taxon>
        <taxon>Friedmanniella</taxon>
    </lineage>
</organism>
<accession>A0A1H1RMU1</accession>